<sequence>MPEDPIELEVLEDSELGCDTNAECVSTIESNPALSAWRDALATTMYNSLLGRV</sequence>
<gene>
    <name evidence="1" type="ORF">Sradi_3640100</name>
</gene>
<proteinExistence type="predicted"/>
<dbReference type="EMBL" id="JACGWJ010000015">
    <property type="protein sequence ID" value="KAL0367500.1"/>
    <property type="molecule type" value="Genomic_DNA"/>
</dbReference>
<reference evidence="1" key="2">
    <citation type="journal article" date="2024" name="Plant">
        <title>Genomic evolution and insights into agronomic trait innovations of Sesamum species.</title>
        <authorList>
            <person name="Miao H."/>
            <person name="Wang L."/>
            <person name="Qu L."/>
            <person name="Liu H."/>
            <person name="Sun Y."/>
            <person name="Le M."/>
            <person name="Wang Q."/>
            <person name="Wei S."/>
            <person name="Zheng Y."/>
            <person name="Lin W."/>
            <person name="Duan Y."/>
            <person name="Cao H."/>
            <person name="Xiong S."/>
            <person name="Wang X."/>
            <person name="Wei L."/>
            <person name="Li C."/>
            <person name="Ma Q."/>
            <person name="Ju M."/>
            <person name="Zhao R."/>
            <person name="Li G."/>
            <person name="Mu C."/>
            <person name="Tian Q."/>
            <person name="Mei H."/>
            <person name="Zhang T."/>
            <person name="Gao T."/>
            <person name="Zhang H."/>
        </authorList>
    </citation>
    <scope>NUCLEOTIDE SEQUENCE</scope>
    <source>
        <strain evidence="1">G02</strain>
    </source>
</reference>
<protein>
    <submittedName>
        <fullName evidence="1">Uncharacterized protein</fullName>
    </submittedName>
</protein>
<dbReference type="AlphaFoldDB" id="A0AAW2QIB7"/>
<comment type="caution">
    <text evidence="1">The sequence shown here is derived from an EMBL/GenBank/DDBJ whole genome shotgun (WGS) entry which is preliminary data.</text>
</comment>
<accession>A0AAW2QIB7</accession>
<reference evidence="1" key="1">
    <citation type="submission" date="2020-06" db="EMBL/GenBank/DDBJ databases">
        <authorList>
            <person name="Li T."/>
            <person name="Hu X."/>
            <person name="Zhang T."/>
            <person name="Song X."/>
            <person name="Zhang H."/>
            <person name="Dai N."/>
            <person name="Sheng W."/>
            <person name="Hou X."/>
            <person name="Wei L."/>
        </authorList>
    </citation>
    <scope>NUCLEOTIDE SEQUENCE</scope>
    <source>
        <strain evidence="1">G02</strain>
        <tissue evidence="1">Leaf</tissue>
    </source>
</reference>
<evidence type="ECO:0000313" key="1">
    <source>
        <dbReference type="EMBL" id="KAL0367500.1"/>
    </source>
</evidence>
<name>A0AAW2QIB7_SESRA</name>
<organism evidence="1">
    <name type="scientific">Sesamum radiatum</name>
    <name type="common">Black benniseed</name>
    <dbReference type="NCBI Taxonomy" id="300843"/>
    <lineage>
        <taxon>Eukaryota</taxon>
        <taxon>Viridiplantae</taxon>
        <taxon>Streptophyta</taxon>
        <taxon>Embryophyta</taxon>
        <taxon>Tracheophyta</taxon>
        <taxon>Spermatophyta</taxon>
        <taxon>Magnoliopsida</taxon>
        <taxon>eudicotyledons</taxon>
        <taxon>Gunneridae</taxon>
        <taxon>Pentapetalae</taxon>
        <taxon>asterids</taxon>
        <taxon>lamiids</taxon>
        <taxon>Lamiales</taxon>
        <taxon>Pedaliaceae</taxon>
        <taxon>Sesamum</taxon>
    </lineage>
</organism>